<comment type="caution">
    <text evidence="2">The sequence shown here is derived from an EMBL/GenBank/DDBJ whole genome shotgun (WGS) entry which is preliminary data.</text>
</comment>
<organism evidence="2 3">
    <name type="scientific">Komagataeibacter medellinensis</name>
    <dbReference type="NCBI Taxonomy" id="1177712"/>
    <lineage>
        <taxon>Bacteria</taxon>
        <taxon>Pseudomonadati</taxon>
        <taxon>Pseudomonadota</taxon>
        <taxon>Alphaproteobacteria</taxon>
        <taxon>Acetobacterales</taxon>
        <taxon>Acetobacteraceae</taxon>
        <taxon>Komagataeibacter</taxon>
    </lineage>
</organism>
<dbReference type="EMBL" id="QYAZ01000001">
    <property type="protein sequence ID" value="KAB8123974.1"/>
    <property type="molecule type" value="Genomic_DNA"/>
</dbReference>
<dbReference type="Pfam" id="PF13340">
    <property type="entry name" value="DUF4096"/>
    <property type="match status" value="1"/>
</dbReference>
<feature type="domain" description="Insertion element IS402-like" evidence="1">
    <location>
        <begin position="102"/>
        <end position="170"/>
    </location>
</feature>
<dbReference type="InterPro" id="IPR025161">
    <property type="entry name" value="IS402-like_dom"/>
</dbReference>
<dbReference type="Proteomes" id="UP000427842">
    <property type="component" value="Unassembled WGS sequence"/>
</dbReference>
<dbReference type="InterPro" id="IPR052909">
    <property type="entry name" value="Transposase_6_like"/>
</dbReference>
<dbReference type="PANTHER" id="PTHR46637:SF1">
    <property type="entry name" value="BLL5188 PROTEIN"/>
    <property type="match status" value="1"/>
</dbReference>
<evidence type="ECO:0000313" key="2">
    <source>
        <dbReference type="EMBL" id="KAB8123974.1"/>
    </source>
</evidence>
<keyword evidence="3" id="KW-1185">Reference proteome</keyword>
<evidence type="ECO:0000259" key="1">
    <source>
        <dbReference type="Pfam" id="PF13340"/>
    </source>
</evidence>
<accession>A0ABQ6VUU0</accession>
<gene>
    <name evidence="2" type="ORF">D3W54_06920</name>
</gene>
<reference evidence="2 3" key="1">
    <citation type="submission" date="2018-09" db="EMBL/GenBank/DDBJ databases">
        <title>Genome sequence and characterization of the bcs clusters for the production of nanocellulose from the low pH resistant strain Komagataeibacter medellinensis ID13488.</title>
        <authorList>
            <person name="Hernandez-Arriaga A.M."/>
            <person name="Del Cerro C."/>
            <person name="Urbina L."/>
            <person name="Eceiza A."/>
            <person name="Retegi A."/>
            <person name="Prieto M.A."/>
        </authorList>
    </citation>
    <scope>NUCLEOTIDE SEQUENCE [LARGE SCALE GENOMIC DNA]</scope>
    <source>
        <strain evidence="2 3">ID13488</strain>
    </source>
</reference>
<name>A0ABQ6VUU0_9PROT</name>
<protein>
    <submittedName>
        <fullName evidence="2">Transposase</fullName>
    </submittedName>
</protein>
<evidence type="ECO:0000313" key="3">
    <source>
        <dbReference type="Proteomes" id="UP000427842"/>
    </source>
</evidence>
<proteinExistence type="predicted"/>
<sequence length="220" mass="24827">MGMIIQISPGVKAIIWLAHRYGAVKLRSCAHKLMWEPGDGCALIDTTTYQTNVMQRRGLIRLKDGSMDTFVLTALGQNKADAMWFEPPRVQETRRTLGSYWLTAEQMHALKPWLPAQFAHRRSDDRRLLSGIVHALRENLTWRVVSGEYGPELALRQRWAQWCQSGAMDNALGHLFEPDGNGQLRLVVTTAMLLRHRSGASAIARGYLPTFTPIDEMEAA</sequence>
<dbReference type="PANTHER" id="PTHR46637">
    <property type="entry name" value="TIS1421-TRANSPOSASE PROTEIN A"/>
    <property type="match status" value="1"/>
</dbReference>